<protein>
    <submittedName>
        <fullName evidence="2">Aminoglycoside phosphotransferase family protein</fullName>
    </submittedName>
</protein>
<dbReference type="RefSeq" id="WP_193865062.1">
    <property type="nucleotide sequence ID" value="NZ_JADEYR010000002.1"/>
</dbReference>
<dbReference type="PANTHER" id="PTHR21310">
    <property type="entry name" value="AMINOGLYCOSIDE PHOSPHOTRANSFERASE-RELATED-RELATED"/>
    <property type="match status" value="1"/>
</dbReference>
<accession>A0ABR9VYR4</accession>
<evidence type="ECO:0000313" key="2">
    <source>
        <dbReference type="EMBL" id="MBE9403317.1"/>
    </source>
</evidence>
<feature type="domain" description="Aminoglycoside phosphotransferase" evidence="1">
    <location>
        <begin position="66"/>
        <end position="295"/>
    </location>
</feature>
<dbReference type="InterPro" id="IPR011009">
    <property type="entry name" value="Kinase-like_dom_sf"/>
</dbReference>
<dbReference type="Pfam" id="PF01636">
    <property type="entry name" value="APH"/>
    <property type="match status" value="1"/>
</dbReference>
<keyword evidence="3" id="KW-1185">Reference proteome</keyword>
<reference evidence="2 3" key="1">
    <citation type="submission" date="2020-10" db="EMBL/GenBank/DDBJ databases">
        <title>Draft genome and description of Brachybacterium epidermidis sp nov.</title>
        <authorList>
            <person name="Boxberger M."/>
            <person name="La Scola B."/>
        </authorList>
    </citation>
    <scope>NUCLEOTIDE SEQUENCE [LARGE SCALE GENOMIC DNA]</scope>
    <source>
        <strain evidence="2 3">Marseille-Q2903</strain>
    </source>
</reference>
<organism evidence="2 3">
    <name type="scientific">Brachybacterium epidermidis</name>
    <dbReference type="NCBI Taxonomy" id="2781983"/>
    <lineage>
        <taxon>Bacteria</taxon>
        <taxon>Bacillati</taxon>
        <taxon>Actinomycetota</taxon>
        <taxon>Actinomycetes</taxon>
        <taxon>Micrococcales</taxon>
        <taxon>Dermabacteraceae</taxon>
        <taxon>Brachybacterium</taxon>
    </lineage>
</organism>
<dbReference type="InterPro" id="IPR002575">
    <property type="entry name" value="Aminoglycoside_PTrfase"/>
</dbReference>
<proteinExistence type="predicted"/>
<dbReference type="InterPro" id="IPR051678">
    <property type="entry name" value="AGP_Transferase"/>
</dbReference>
<evidence type="ECO:0000313" key="3">
    <source>
        <dbReference type="Proteomes" id="UP000644727"/>
    </source>
</evidence>
<gene>
    <name evidence="2" type="ORF">IOE58_03625</name>
</gene>
<dbReference type="Proteomes" id="UP000644727">
    <property type="component" value="Unassembled WGS sequence"/>
</dbReference>
<sequence>MQSTHPQDPSVAPDPVSAAMGERLLQAWRHGTLVLPLRDENSPVRLPGLHSSVLPASLSGQARVSLVGVGERFAAWRLVPQQNAPVIVRIPHVAPSELHQSLSHEIAALTLIPPEVGPDPIAFHDDAATSPIGHPYVVATDMPGSTAAPEAWTPMQLELHARHLARLHTVAAPGRGPVSLGEDPWSQIPPGPASLLGEVEQLVAQWRDRYGMVIEEHGLEPFLEAALEVAAGIEPEIAAMSTSSSGGFVLAHGDLCATTVLWSMPEPGREHPVVRYIDFEWAQADDPARDLAIIGGSVHGGPWYVPMDEQRVTRFVECYLQARAETGEVPEAVADVAALRRRMHAWTAYERTAMLVHVASAASTRVAHQRVLPCLRSTLAAHLDLEDGADG</sequence>
<dbReference type="Gene3D" id="3.90.1200.10">
    <property type="match status" value="1"/>
</dbReference>
<dbReference type="SUPFAM" id="SSF56112">
    <property type="entry name" value="Protein kinase-like (PK-like)"/>
    <property type="match status" value="1"/>
</dbReference>
<name>A0ABR9VYR4_9MICO</name>
<evidence type="ECO:0000259" key="1">
    <source>
        <dbReference type="Pfam" id="PF01636"/>
    </source>
</evidence>
<dbReference type="EMBL" id="JADEYR010000002">
    <property type="protein sequence ID" value="MBE9403317.1"/>
    <property type="molecule type" value="Genomic_DNA"/>
</dbReference>
<comment type="caution">
    <text evidence="2">The sequence shown here is derived from an EMBL/GenBank/DDBJ whole genome shotgun (WGS) entry which is preliminary data.</text>
</comment>